<dbReference type="PANTHER" id="PTHR24148">
    <property type="entry name" value="ANKYRIN REPEAT DOMAIN-CONTAINING PROTEIN 39 HOMOLOG-RELATED"/>
    <property type="match status" value="1"/>
</dbReference>
<dbReference type="InParanoid" id="W2RUD3"/>
<dbReference type="AlphaFoldDB" id="W2RUD3"/>
<keyword evidence="4" id="KW-1185">Reference proteome</keyword>
<evidence type="ECO:0000313" key="4">
    <source>
        <dbReference type="Proteomes" id="UP000030752"/>
    </source>
</evidence>
<dbReference type="Pfam" id="PF26639">
    <property type="entry name" value="Het-6_barrel"/>
    <property type="match status" value="1"/>
</dbReference>
<evidence type="ECO:0000259" key="2">
    <source>
        <dbReference type="Pfam" id="PF06985"/>
    </source>
</evidence>
<dbReference type="PANTHER" id="PTHR24148:SF64">
    <property type="entry name" value="HETEROKARYON INCOMPATIBILITY DOMAIN-CONTAINING PROTEIN"/>
    <property type="match status" value="1"/>
</dbReference>
<organism evidence="3 4">
    <name type="scientific">Cyphellophora europaea (strain CBS 101466)</name>
    <name type="common">Phialophora europaea</name>
    <dbReference type="NCBI Taxonomy" id="1220924"/>
    <lineage>
        <taxon>Eukaryota</taxon>
        <taxon>Fungi</taxon>
        <taxon>Dikarya</taxon>
        <taxon>Ascomycota</taxon>
        <taxon>Pezizomycotina</taxon>
        <taxon>Eurotiomycetes</taxon>
        <taxon>Chaetothyriomycetidae</taxon>
        <taxon>Chaetothyriales</taxon>
        <taxon>Cyphellophoraceae</taxon>
        <taxon>Cyphellophora</taxon>
    </lineage>
</organism>
<dbReference type="HOGENOM" id="CLU_004184_7_5_1"/>
<proteinExistence type="predicted"/>
<dbReference type="RefSeq" id="XP_008718685.1">
    <property type="nucleotide sequence ID" value="XM_008720463.1"/>
</dbReference>
<feature type="domain" description="Heterokaryon incompatibility" evidence="2">
    <location>
        <begin position="80"/>
        <end position="246"/>
    </location>
</feature>
<protein>
    <recommendedName>
        <fullName evidence="2">Heterokaryon incompatibility domain-containing protein</fullName>
    </recommendedName>
</protein>
<dbReference type="GeneID" id="19973465"/>
<sequence length="653" mass="74408">MGPQRTRQKSKRPSLWRQKSRDDSDSEGTPRRHRFPKELYTYTALPAKTAIRILTLLPGRGRAQISCLLSVVELDRAPPYNALSYAWGHKRDTRLIICQGKRLEVPANLRNALERIRQQTDTAQVLWADAVCIDQKNHAERGIQVMHMPRIYSNARRVLVWLGEGFTENLRLWDFPDDDCEATEMLERLNAEFESLVGQENAGAGVRSVSSLAPSDSYLDDRTEVWAGLLKLLSQPWFNRLWVLQEVGFAQNVVVLFGDARMDFDRLMKIALRIPEDIKDHFGLAGFTANVFSVFPGRGQILYPDYRNVDFLEVMVITRAQQASDPRDFVFALLGHPTASINGSLIVQPDYTRTAEAVFSELAIKLIQNNRSCRILSAVCHIDEHYLENTTYPSWAPRWDREASSSILGADGDLQTFCDPKNDSSTFWYQITPSTEVVRLRGFTFDVVNKSSMVVNVDQKRYLFQKEIDAELMRTIMQFDKLQDRYKDVNTRLSVIAHTCVAIDAFPTKPWARDTSTDSVADFAAFRLRLLKQNSQEGDALLCRELSPEGFDALRESARLGNADRFYASAIATCGYRRFFATDSGLLGVGPRVLRKGDICCILYGGSVPYILRRVGDRYRLVGEAYIHEATHYIDVASLILSQRYRDQVFDIY</sequence>
<name>W2RUD3_CYPE1</name>
<evidence type="ECO:0000256" key="1">
    <source>
        <dbReference type="SAM" id="MobiDB-lite"/>
    </source>
</evidence>
<reference evidence="3 4" key="1">
    <citation type="submission" date="2013-03" db="EMBL/GenBank/DDBJ databases">
        <title>The Genome Sequence of Phialophora europaea CBS 101466.</title>
        <authorList>
            <consortium name="The Broad Institute Genomics Platform"/>
            <person name="Cuomo C."/>
            <person name="de Hoog S."/>
            <person name="Gorbushina A."/>
            <person name="Walker B."/>
            <person name="Young S.K."/>
            <person name="Zeng Q."/>
            <person name="Gargeya S."/>
            <person name="Fitzgerald M."/>
            <person name="Haas B."/>
            <person name="Abouelleil A."/>
            <person name="Allen A.W."/>
            <person name="Alvarado L."/>
            <person name="Arachchi H.M."/>
            <person name="Berlin A.M."/>
            <person name="Chapman S.B."/>
            <person name="Gainer-Dewar J."/>
            <person name="Goldberg J."/>
            <person name="Griggs A."/>
            <person name="Gujja S."/>
            <person name="Hansen M."/>
            <person name="Howarth C."/>
            <person name="Imamovic A."/>
            <person name="Ireland A."/>
            <person name="Larimer J."/>
            <person name="McCowan C."/>
            <person name="Murphy C."/>
            <person name="Pearson M."/>
            <person name="Poon T.W."/>
            <person name="Priest M."/>
            <person name="Roberts A."/>
            <person name="Saif S."/>
            <person name="Shea T."/>
            <person name="Sisk P."/>
            <person name="Sykes S."/>
            <person name="Wortman J."/>
            <person name="Nusbaum C."/>
            <person name="Birren B."/>
        </authorList>
    </citation>
    <scope>NUCLEOTIDE SEQUENCE [LARGE SCALE GENOMIC DNA]</scope>
    <source>
        <strain evidence="3 4">CBS 101466</strain>
    </source>
</reference>
<dbReference type="OrthoDB" id="4161611at2759"/>
<dbReference type="eggNOG" id="ENOG502RX8J">
    <property type="taxonomic scope" value="Eukaryota"/>
</dbReference>
<dbReference type="EMBL" id="KB822721">
    <property type="protein sequence ID" value="ETN39900.1"/>
    <property type="molecule type" value="Genomic_DNA"/>
</dbReference>
<dbReference type="Proteomes" id="UP000030752">
    <property type="component" value="Unassembled WGS sequence"/>
</dbReference>
<dbReference type="InterPro" id="IPR052895">
    <property type="entry name" value="HetReg/Transcr_Mod"/>
</dbReference>
<dbReference type="Pfam" id="PF06985">
    <property type="entry name" value="HET"/>
    <property type="match status" value="1"/>
</dbReference>
<feature type="compositionally biased region" description="Basic residues" evidence="1">
    <location>
        <begin position="1"/>
        <end position="14"/>
    </location>
</feature>
<accession>W2RUD3</accession>
<dbReference type="VEuPathDB" id="FungiDB:HMPREF1541_06126"/>
<gene>
    <name evidence="3" type="ORF">HMPREF1541_06126</name>
</gene>
<dbReference type="InterPro" id="IPR010730">
    <property type="entry name" value="HET"/>
</dbReference>
<evidence type="ECO:0000313" key="3">
    <source>
        <dbReference type="EMBL" id="ETN39900.1"/>
    </source>
</evidence>
<feature type="region of interest" description="Disordered" evidence="1">
    <location>
        <begin position="1"/>
        <end position="33"/>
    </location>
</feature>